<reference evidence="2 3" key="1">
    <citation type="submission" date="2015-04" db="EMBL/GenBank/DDBJ databases">
        <authorList>
            <person name="Heijne W.H."/>
            <person name="Fedorova N.D."/>
            <person name="Nierman W.C."/>
            <person name="Vollebregt A.W."/>
            <person name="Zhao Z."/>
            <person name="Wu L."/>
            <person name="Kumar M."/>
            <person name="Stam H."/>
            <person name="van den Berg M.A."/>
            <person name="Pel H.J."/>
        </authorList>
    </citation>
    <scope>NUCLEOTIDE SEQUENCE [LARGE SCALE GENOMIC DNA]</scope>
    <source>
        <strain evidence="2 3">CBS 393.64</strain>
    </source>
</reference>
<name>A0A0F4YH99_RASE3</name>
<dbReference type="Proteomes" id="UP000053958">
    <property type="component" value="Unassembled WGS sequence"/>
</dbReference>
<keyword evidence="3" id="KW-1185">Reference proteome</keyword>
<protein>
    <submittedName>
        <fullName evidence="2">Uncharacterized protein</fullName>
    </submittedName>
</protein>
<sequence length="145" mass="16191">RQWEMRDAPVDGSRCAYLSSHLHLSPSEKAMLDRIITLPPSAKLSTLRGRRSRSARQWSSQGRDRKGRYQQGFRMSSQNALIGVLTIDSLLVPSSSDLIHASAWAIPGNHGGGLCVLSLIRRNDRSAIPRAGLRLLNRSGRRHRQ</sequence>
<evidence type="ECO:0000256" key="1">
    <source>
        <dbReference type="SAM" id="MobiDB-lite"/>
    </source>
</evidence>
<feature type="non-terminal residue" evidence="2">
    <location>
        <position position="1"/>
    </location>
</feature>
<gene>
    <name evidence="2" type="ORF">T310_8565</name>
</gene>
<dbReference type="RefSeq" id="XP_013324107.1">
    <property type="nucleotide sequence ID" value="XM_013468653.1"/>
</dbReference>
<dbReference type="EMBL" id="LASV01000643">
    <property type="protein sequence ID" value="KKA17495.1"/>
    <property type="molecule type" value="Genomic_DNA"/>
</dbReference>
<evidence type="ECO:0000313" key="2">
    <source>
        <dbReference type="EMBL" id="KKA17495.1"/>
    </source>
</evidence>
<accession>A0A0F4YH99</accession>
<comment type="caution">
    <text evidence="2">The sequence shown here is derived from an EMBL/GenBank/DDBJ whole genome shotgun (WGS) entry which is preliminary data.</text>
</comment>
<proteinExistence type="predicted"/>
<feature type="region of interest" description="Disordered" evidence="1">
    <location>
        <begin position="46"/>
        <end position="72"/>
    </location>
</feature>
<dbReference type="GeneID" id="25320821"/>
<evidence type="ECO:0000313" key="3">
    <source>
        <dbReference type="Proteomes" id="UP000053958"/>
    </source>
</evidence>
<organism evidence="2 3">
    <name type="scientific">Rasamsonia emersonii (strain ATCC 16479 / CBS 393.64 / IMI 116815)</name>
    <dbReference type="NCBI Taxonomy" id="1408163"/>
    <lineage>
        <taxon>Eukaryota</taxon>
        <taxon>Fungi</taxon>
        <taxon>Dikarya</taxon>
        <taxon>Ascomycota</taxon>
        <taxon>Pezizomycotina</taxon>
        <taxon>Eurotiomycetes</taxon>
        <taxon>Eurotiomycetidae</taxon>
        <taxon>Eurotiales</taxon>
        <taxon>Trichocomaceae</taxon>
        <taxon>Rasamsonia</taxon>
    </lineage>
</organism>
<dbReference type="AlphaFoldDB" id="A0A0F4YH99"/>